<dbReference type="SUPFAM" id="SSF54236">
    <property type="entry name" value="Ubiquitin-like"/>
    <property type="match status" value="1"/>
</dbReference>
<dbReference type="PANTHER" id="PTHR13318">
    <property type="entry name" value="PARTNER OF PAIRED, ISOFORM B-RELATED"/>
    <property type="match status" value="1"/>
</dbReference>
<feature type="domain" description="UBA" evidence="3">
    <location>
        <begin position="1"/>
        <end position="46"/>
    </location>
</feature>
<protein>
    <recommendedName>
        <fullName evidence="7">UBX domain-containing protein</fullName>
    </recommendedName>
</protein>
<feature type="domain" description="UBX" evidence="4">
    <location>
        <begin position="195"/>
        <end position="274"/>
    </location>
</feature>
<feature type="compositionally biased region" description="Basic and acidic residues" evidence="2">
    <location>
        <begin position="149"/>
        <end position="173"/>
    </location>
</feature>
<dbReference type="InterPro" id="IPR029071">
    <property type="entry name" value="Ubiquitin-like_domsf"/>
</dbReference>
<dbReference type="Pfam" id="PF00789">
    <property type="entry name" value="UBX"/>
    <property type="match status" value="1"/>
</dbReference>
<evidence type="ECO:0000313" key="6">
    <source>
        <dbReference type="Proteomes" id="UP001497497"/>
    </source>
</evidence>
<accession>A0AAV2IJZ0</accession>
<dbReference type="GO" id="GO:0019005">
    <property type="term" value="C:SCF ubiquitin ligase complex"/>
    <property type="evidence" value="ECO:0007669"/>
    <property type="project" value="TreeGrafter"/>
</dbReference>
<dbReference type="InterPro" id="IPR015940">
    <property type="entry name" value="UBA"/>
</dbReference>
<reference evidence="5 6" key="1">
    <citation type="submission" date="2024-04" db="EMBL/GenBank/DDBJ databases">
        <authorList>
            <consortium name="Genoscope - CEA"/>
            <person name="William W."/>
        </authorList>
    </citation>
    <scope>NUCLEOTIDE SEQUENCE [LARGE SCALE GENOMIC DNA]</scope>
</reference>
<dbReference type="Proteomes" id="UP001497497">
    <property type="component" value="Unassembled WGS sequence"/>
</dbReference>
<dbReference type="InterPro" id="IPR001012">
    <property type="entry name" value="UBX_dom"/>
</dbReference>
<name>A0AAV2IJZ0_LYMST</name>
<dbReference type="EMBL" id="CAXITT010000881">
    <property type="protein sequence ID" value="CAL1546933.1"/>
    <property type="molecule type" value="Genomic_DNA"/>
</dbReference>
<dbReference type="InterPro" id="IPR032675">
    <property type="entry name" value="LRR_dom_sf"/>
</dbReference>
<feature type="compositionally biased region" description="Polar residues" evidence="2">
    <location>
        <begin position="176"/>
        <end position="188"/>
    </location>
</feature>
<dbReference type="Gene3D" id="3.10.20.90">
    <property type="entry name" value="Phosphatidylinositol 3-kinase Catalytic Subunit, Chain A, domain 1"/>
    <property type="match status" value="1"/>
</dbReference>
<dbReference type="GO" id="GO:0031146">
    <property type="term" value="P:SCF-dependent proteasomal ubiquitin-dependent protein catabolic process"/>
    <property type="evidence" value="ECO:0007669"/>
    <property type="project" value="TreeGrafter"/>
</dbReference>
<keyword evidence="6" id="KW-1185">Reference proteome</keyword>
<keyword evidence="1" id="KW-0677">Repeat</keyword>
<organism evidence="5 6">
    <name type="scientific">Lymnaea stagnalis</name>
    <name type="common">Great pond snail</name>
    <name type="synonym">Helix stagnalis</name>
    <dbReference type="NCBI Taxonomy" id="6523"/>
    <lineage>
        <taxon>Eukaryota</taxon>
        <taxon>Metazoa</taxon>
        <taxon>Spiralia</taxon>
        <taxon>Lophotrochozoa</taxon>
        <taxon>Mollusca</taxon>
        <taxon>Gastropoda</taxon>
        <taxon>Heterobranchia</taxon>
        <taxon>Euthyneura</taxon>
        <taxon>Panpulmonata</taxon>
        <taxon>Hygrophila</taxon>
        <taxon>Lymnaeoidea</taxon>
        <taxon>Lymnaeidae</taxon>
        <taxon>Lymnaea</taxon>
    </lineage>
</organism>
<evidence type="ECO:0000313" key="5">
    <source>
        <dbReference type="EMBL" id="CAL1546933.1"/>
    </source>
</evidence>
<dbReference type="InterPro" id="IPR009060">
    <property type="entry name" value="UBA-like_sf"/>
</dbReference>
<dbReference type="InterPro" id="IPR006553">
    <property type="entry name" value="Leu-rich_rpt_Cys-con_subtyp"/>
</dbReference>
<evidence type="ECO:0000259" key="3">
    <source>
        <dbReference type="PROSITE" id="PS50030"/>
    </source>
</evidence>
<evidence type="ECO:0000259" key="4">
    <source>
        <dbReference type="PROSITE" id="PS50033"/>
    </source>
</evidence>
<dbReference type="InterPro" id="IPR055414">
    <property type="entry name" value="LRR_R13L4/SHOC2-like"/>
</dbReference>
<dbReference type="PROSITE" id="PS50033">
    <property type="entry name" value="UBX"/>
    <property type="match status" value="1"/>
</dbReference>
<dbReference type="AlphaFoldDB" id="A0AAV2IJZ0"/>
<feature type="region of interest" description="Disordered" evidence="2">
    <location>
        <begin position="308"/>
        <end position="334"/>
    </location>
</feature>
<feature type="compositionally biased region" description="Basic and acidic residues" evidence="2">
    <location>
        <begin position="128"/>
        <end position="142"/>
    </location>
</feature>
<sequence>MASESVGLDDIMATLMSMGFEFSDCHEAITNGKLTVQAAIDWILAGKPGNVAATQTTLKLNKTQTQGELAGGTSNPFVQANISALTGTLTMESSTSSEAMGIDIGDDAVVSRSHLSEKQLQIKQSFEEKERLEAKRTASDEKRKKKHERERILKEIQEDREKAKLTKQSKLDLHATQPQINQLPTTLRESPDGQEDVTTTSIQVRLPSGQMYRQSFSVSSTLSDVWDSVYSLLKTAMNAHSGFIQPFPRKEFSREEMRLTLKELGLVPSGSLVLKKKDVQQASPMDPNTVQSPIIMRALDRGVRFRRPEEDADEDEEEDFNAAPGPPQHRWGRGFRVEDAENENRDEPMDVGNKLASNKFPYFTIRNPFDQIRGLAAHPMLGNNQRFEGFGNRLVPEGVPGDNNRHLNRRPLEMAAEAAAQRSTQPHVQEIIEPRASHSEHFYSVRSLQDLAMYMLARRLTDPRIPIFSMSGLSEELLQKFLSYLMKESLLKAKILHLMPSYLFKLVLDFYPYATNELLHAVRMFVNLHTLSLNSCTLITDSGLVSIKGLKALRVLNLSGCSQITNACFPVLQELKNLQTLNLEGTGVTDAGVVQFASTETSAQLLNLDLSRTSVTHEILPSLQNMKKLKSLYLKHTKIMSLAGLDAVTSLENLDISDTHIVTDSVLCLTRLPCLHQISLTGTQDVQGDKALYYLKDMKLTTLFLPSRTTTTDTGMGYITGFHLSALDLTNYTNVGDSGMMHIGKIVSLKKLVLTNTKISDEGMQHLSGLVNLEVLFLDRTLVSNAGAAVVVYFKNLNELSLSATSVTSDLLKQGSLNQCINLTKLNLSRTIIGDKGIVNLRLPNLLMLNLDCTRVHPQSVDIIETNCPNVKSVTIANLASLMEDEEN</sequence>
<dbReference type="CDD" id="cd01767">
    <property type="entry name" value="UBX"/>
    <property type="match status" value="1"/>
</dbReference>
<evidence type="ECO:0000256" key="1">
    <source>
        <dbReference type="ARBA" id="ARBA00022737"/>
    </source>
</evidence>
<gene>
    <name evidence="5" type="ORF">GSLYS_00020310001</name>
</gene>
<comment type="caution">
    <text evidence="5">The sequence shown here is derived from an EMBL/GenBank/DDBJ whole genome shotgun (WGS) entry which is preliminary data.</text>
</comment>
<dbReference type="Gene3D" id="3.80.10.10">
    <property type="entry name" value="Ribonuclease Inhibitor"/>
    <property type="match status" value="4"/>
</dbReference>
<feature type="compositionally biased region" description="Acidic residues" evidence="2">
    <location>
        <begin position="310"/>
        <end position="320"/>
    </location>
</feature>
<dbReference type="SUPFAM" id="SSF52058">
    <property type="entry name" value="L domain-like"/>
    <property type="match status" value="1"/>
</dbReference>
<dbReference type="SMART" id="SM00367">
    <property type="entry name" value="LRR_CC"/>
    <property type="match status" value="6"/>
</dbReference>
<dbReference type="PANTHER" id="PTHR13318:SF95">
    <property type="entry name" value="F-BOX PROTEIN YLR352W"/>
    <property type="match status" value="1"/>
</dbReference>
<dbReference type="Gene3D" id="1.10.8.10">
    <property type="entry name" value="DNA helicase RuvA subunit, C-terminal domain"/>
    <property type="match status" value="1"/>
</dbReference>
<feature type="region of interest" description="Disordered" evidence="2">
    <location>
        <begin position="128"/>
        <end position="196"/>
    </location>
</feature>
<proteinExistence type="predicted"/>
<evidence type="ECO:0000256" key="2">
    <source>
        <dbReference type="SAM" id="MobiDB-lite"/>
    </source>
</evidence>
<dbReference type="SMART" id="SM00166">
    <property type="entry name" value="UBX"/>
    <property type="match status" value="1"/>
</dbReference>
<evidence type="ECO:0008006" key="7">
    <source>
        <dbReference type="Google" id="ProtNLM"/>
    </source>
</evidence>
<dbReference type="PROSITE" id="PS50030">
    <property type="entry name" value="UBA"/>
    <property type="match status" value="1"/>
</dbReference>
<dbReference type="SUPFAM" id="SSF46934">
    <property type="entry name" value="UBA-like"/>
    <property type="match status" value="1"/>
</dbReference>
<dbReference type="Pfam" id="PF23598">
    <property type="entry name" value="LRR_14"/>
    <property type="match status" value="1"/>
</dbReference>